<sequence>MDSPLTPDQPPVLRDDPAALLAALGWQLECGVDECVADAPVDRFKVAAEAEAAQAVSPPVAPPAPLRAAPPADEAEEAIGEARRSAAAAKTLDALRAAVAAFDGCALKHGARNTVFADGDPAARVMFIGEAPGREEDREGKPFVGRSGQLLDRMLAAIGLDRRSGDPEKAAYIANILPWRPIDNRDPSTDEAVMLWAFLERHIELADPEIVVALGKAPAAVLLETPVAITRMRGRWLRPARVGGRPLLLTLHPAYLLRQPAEKAKSWRDLLSLRAVLDGASPPEG</sequence>
<gene>
    <name evidence="13" type="ORF">G5B40_16390</name>
</gene>
<evidence type="ECO:0000256" key="10">
    <source>
        <dbReference type="ARBA" id="ARBA00023014"/>
    </source>
</evidence>
<dbReference type="GO" id="GO:0006281">
    <property type="term" value="P:DNA repair"/>
    <property type="evidence" value="ECO:0007669"/>
    <property type="project" value="UniProtKB-KW"/>
</dbReference>
<dbReference type="PANTHER" id="PTHR33693:SF1">
    <property type="entry name" value="TYPE-4 URACIL-DNA GLYCOSYLASE"/>
    <property type="match status" value="1"/>
</dbReference>
<proteinExistence type="inferred from homology"/>
<evidence type="ECO:0000256" key="6">
    <source>
        <dbReference type="ARBA" id="ARBA00022723"/>
    </source>
</evidence>
<reference evidence="13 14" key="1">
    <citation type="submission" date="2020-02" db="EMBL/GenBank/DDBJ databases">
        <title>complete genome sequence of Rhodobacteraceae bacterium.</title>
        <authorList>
            <person name="Park J."/>
            <person name="Kim Y.-S."/>
            <person name="Kim K.-H."/>
        </authorList>
    </citation>
    <scope>NUCLEOTIDE SEQUENCE [LARGE SCALE GENOMIC DNA]</scope>
    <source>
        <strain evidence="13 14">RR4-56</strain>
    </source>
</reference>
<keyword evidence="14" id="KW-1185">Reference proteome</keyword>
<keyword evidence="9" id="KW-0408">Iron</keyword>
<evidence type="ECO:0000256" key="5">
    <source>
        <dbReference type="ARBA" id="ARBA00022485"/>
    </source>
</evidence>
<evidence type="ECO:0000256" key="7">
    <source>
        <dbReference type="ARBA" id="ARBA00022763"/>
    </source>
</evidence>
<evidence type="ECO:0000259" key="12">
    <source>
        <dbReference type="SMART" id="SM00986"/>
    </source>
</evidence>
<dbReference type="KEGG" id="hdh:G5B40_16390"/>
<organism evidence="13 14">
    <name type="scientific">Pikeienuella piscinae</name>
    <dbReference type="NCBI Taxonomy" id="2748098"/>
    <lineage>
        <taxon>Bacteria</taxon>
        <taxon>Pseudomonadati</taxon>
        <taxon>Pseudomonadota</taxon>
        <taxon>Alphaproteobacteria</taxon>
        <taxon>Rhodobacterales</taxon>
        <taxon>Paracoccaceae</taxon>
        <taxon>Pikeienuella</taxon>
    </lineage>
</organism>
<dbReference type="GO" id="GO:0046872">
    <property type="term" value="F:metal ion binding"/>
    <property type="evidence" value="ECO:0007669"/>
    <property type="project" value="UniProtKB-KW"/>
</dbReference>
<dbReference type="CDD" id="cd10030">
    <property type="entry name" value="UDG-F4_TTUDGA_SPO1dp_like"/>
    <property type="match status" value="1"/>
</dbReference>
<evidence type="ECO:0000256" key="1">
    <source>
        <dbReference type="ARBA" id="ARBA00001400"/>
    </source>
</evidence>
<dbReference type="SMART" id="SM00986">
    <property type="entry name" value="UDG"/>
    <property type="match status" value="1"/>
</dbReference>
<evidence type="ECO:0000313" key="13">
    <source>
        <dbReference type="EMBL" id="QIE56876.1"/>
    </source>
</evidence>
<evidence type="ECO:0000256" key="3">
    <source>
        <dbReference type="ARBA" id="ARBA00012030"/>
    </source>
</evidence>
<keyword evidence="7" id="KW-0227">DNA damage</keyword>
<keyword evidence="6" id="KW-0479">Metal-binding</keyword>
<keyword evidence="5" id="KW-0004">4Fe-4S</keyword>
<dbReference type="InterPro" id="IPR051536">
    <property type="entry name" value="UDG_Type-4/5"/>
</dbReference>
<evidence type="ECO:0000256" key="2">
    <source>
        <dbReference type="ARBA" id="ARBA00006521"/>
    </source>
</evidence>
<feature type="domain" description="Uracil-DNA glycosylase-like" evidence="12">
    <location>
        <begin position="116"/>
        <end position="271"/>
    </location>
</feature>
<evidence type="ECO:0000313" key="14">
    <source>
        <dbReference type="Proteomes" id="UP000503336"/>
    </source>
</evidence>
<dbReference type="GO" id="GO:0051539">
    <property type="term" value="F:4 iron, 4 sulfur cluster binding"/>
    <property type="evidence" value="ECO:0007669"/>
    <property type="project" value="UniProtKB-KW"/>
</dbReference>
<dbReference type="InterPro" id="IPR036895">
    <property type="entry name" value="Uracil-DNA_glycosylase-like_sf"/>
</dbReference>
<dbReference type="Pfam" id="PF03167">
    <property type="entry name" value="UDG"/>
    <property type="match status" value="1"/>
</dbReference>
<dbReference type="NCBIfam" id="TIGR00758">
    <property type="entry name" value="UDG_fam4"/>
    <property type="match status" value="1"/>
</dbReference>
<dbReference type="AlphaFoldDB" id="A0A7L5C2T9"/>
<dbReference type="EMBL" id="CP049056">
    <property type="protein sequence ID" value="QIE56876.1"/>
    <property type="molecule type" value="Genomic_DNA"/>
</dbReference>
<accession>A0A7L5C2T9</accession>
<name>A0A7L5C2T9_9RHOB</name>
<comment type="similarity">
    <text evidence="2">Belongs to the uracil-DNA glycosylase (UDG) superfamily. Type 4 (UDGa) family.</text>
</comment>
<evidence type="ECO:0000256" key="8">
    <source>
        <dbReference type="ARBA" id="ARBA00022801"/>
    </source>
</evidence>
<dbReference type="PANTHER" id="PTHR33693">
    <property type="entry name" value="TYPE-5 URACIL-DNA GLYCOSYLASE"/>
    <property type="match status" value="1"/>
</dbReference>
<dbReference type="EC" id="3.2.2.27" evidence="3"/>
<dbReference type="InterPro" id="IPR005273">
    <property type="entry name" value="Ura-DNA_glyco_family4"/>
</dbReference>
<dbReference type="InterPro" id="IPR005122">
    <property type="entry name" value="Uracil-DNA_glycosylase-like"/>
</dbReference>
<evidence type="ECO:0000256" key="11">
    <source>
        <dbReference type="ARBA" id="ARBA00023204"/>
    </source>
</evidence>
<dbReference type="SUPFAM" id="SSF52141">
    <property type="entry name" value="Uracil-DNA glycosylase-like"/>
    <property type="match status" value="1"/>
</dbReference>
<keyword evidence="10" id="KW-0411">Iron-sulfur</keyword>
<evidence type="ECO:0000256" key="4">
    <source>
        <dbReference type="ARBA" id="ARBA00019403"/>
    </source>
</evidence>
<keyword evidence="8" id="KW-0378">Hydrolase</keyword>
<comment type="catalytic activity">
    <reaction evidence="1">
        <text>Hydrolyzes single-stranded DNA or mismatched double-stranded DNA and polynucleotides, releasing free uracil.</text>
        <dbReference type="EC" id="3.2.2.27"/>
    </reaction>
</comment>
<protein>
    <recommendedName>
        <fullName evidence="4">Type-4 uracil-DNA glycosylase</fullName>
        <ecNumber evidence="3">3.2.2.27</ecNumber>
    </recommendedName>
</protein>
<dbReference type="GO" id="GO:0004844">
    <property type="term" value="F:uracil DNA N-glycosylase activity"/>
    <property type="evidence" value="ECO:0007669"/>
    <property type="project" value="UniProtKB-EC"/>
</dbReference>
<evidence type="ECO:0000256" key="9">
    <source>
        <dbReference type="ARBA" id="ARBA00023004"/>
    </source>
</evidence>
<dbReference type="Gene3D" id="3.40.470.10">
    <property type="entry name" value="Uracil-DNA glycosylase-like domain"/>
    <property type="match status" value="1"/>
</dbReference>
<dbReference type="Proteomes" id="UP000503336">
    <property type="component" value="Chromosome"/>
</dbReference>
<dbReference type="SMART" id="SM00987">
    <property type="entry name" value="UreE_C"/>
    <property type="match status" value="1"/>
</dbReference>
<keyword evidence="11" id="KW-0234">DNA repair</keyword>